<name>A0A8J6XRL7_9CYAN</name>
<dbReference type="AlphaFoldDB" id="A0A8J6XRL7"/>
<evidence type="ECO:0000313" key="1">
    <source>
        <dbReference type="EMBL" id="MBD2776196.1"/>
    </source>
</evidence>
<organism evidence="1 2">
    <name type="scientific">Iningainema tapete BLCC-T55</name>
    <dbReference type="NCBI Taxonomy" id="2748662"/>
    <lineage>
        <taxon>Bacteria</taxon>
        <taxon>Bacillati</taxon>
        <taxon>Cyanobacteriota</taxon>
        <taxon>Cyanophyceae</taxon>
        <taxon>Nostocales</taxon>
        <taxon>Scytonemataceae</taxon>
        <taxon>Iningainema tapete</taxon>
    </lineage>
</organism>
<dbReference type="SUPFAM" id="SSF88723">
    <property type="entry name" value="PIN domain-like"/>
    <property type="match status" value="1"/>
</dbReference>
<evidence type="ECO:0008006" key="3">
    <source>
        <dbReference type="Google" id="ProtNLM"/>
    </source>
</evidence>
<gene>
    <name evidence="1" type="ORF">ICL16_30090</name>
</gene>
<sequence length="169" mass="19697">MRRIVLPDSGPLGEIIKPKQSLNVKNWRNISKEKIQIKVVEIIDYEIRRELTLGILQGNSISQDAVYNLNKFRQRKQFIPLESNTDLDLTCELWADLRFKSQGTSNLKNIDIDAILVAQALSQKEYFDEVIIVTANVSDICRFNNFGIKIWDRKQALNDCENQYINFYQ</sequence>
<dbReference type="RefSeq" id="WP_190835266.1">
    <property type="nucleotide sequence ID" value="NZ_CAWPPI010000088.1"/>
</dbReference>
<evidence type="ECO:0000313" key="2">
    <source>
        <dbReference type="Proteomes" id="UP000629098"/>
    </source>
</evidence>
<reference evidence="1" key="1">
    <citation type="submission" date="2020-09" db="EMBL/GenBank/DDBJ databases">
        <title>Iningainema tapete sp. nov. (Scytonemataceae, Cyanobacteria) from greenhouses in central Florida (USA) produces two types of nodularin with biosynthetic potential for microcystin-LR and anabaenopeptins.</title>
        <authorList>
            <person name="Berthold D.E."/>
            <person name="Lefler F.W."/>
            <person name="Huang I.-S."/>
            <person name="Abdulla H."/>
            <person name="Zimba P.V."/>
            <person name="Laughinghouse H.D. IV."/>
        </authorList>
    </citation>
    <scope>NUCLEOTIDE SEQUENCE</scope>
    <source>
        <strain evidence="1">BLCCT55</strain>
    </source>
</reference>
<protein>
    <recommendedName>
        <fullName evidence="3">PIN domain-containing protein</fullName>
    </recommendedName>
</protein>
<dbReference type="Gene3D" id="3.40.50.1010">
    <property type="entry name" value="5'-nuclease"/>
    <property type="match status" value="1"/>
</dbReference>
<dbReference type="Proteomes" id="UP000629098">
    <property type="component" value="Unassembled WGS sequence"/>
</dbReference>
<dbReference type="EMBL" id="JACXAE010000088">
    <property type="protein sequence ID" value="MBD2776196.1"/>
    <property type="molecule type" value="Genomic_DNA"/>
</dbReference>
<dbReference type="InterPro" id="IPR029060">
    <property type="entry name" value="PIN-like_dom_sf"/>
</dbReference>
<comment type="caution">
    <text evidence="1">The sequence shown here is derived from an EMBL/GenBank/DDBJ whole genome shotgun (WGS) entry which is preliminary data.</text>
</comment>
<proteinExistence type="predicted"/>
<accession>A0A8J6XRL7</accession>
<keyword evidence="2" id="KW-1185">Reference proteome</keyword>